<keyword evidence="5" id="KW-1185">Reference proteome</keyword>
<name>A0ABR5KAI4_9GAMM</name>
<dbReference type="InterPro" id="IPR050345">
    <property type="entry name" value="Aliph_Amidase/BUP"/>
</dbReference>
<dbReference type="Gene3D" id="3.60.110.10">
    <property type="entry name" value="Carbon-nitrogen hydrolase"/>
    <property type="match status" value="1"/>
</dbReference>
<dbReference type="RefSeq" id="WP_054479888.1">
    <property type="nucleotide sequence ID" value="NZ_CAWMRL010000040.1"/>
</dbReference>
<dbReference type="GO" id="GO:0004328">
    <property type="term" value="F:formamidase activity"/>
    <property type="evidence" value="ECO:0007669"/>
    <property type="project" value="UniProtKB-EC"/>
</dbReference>
<dbReference type="HAMAP" id="MF_01243">
    <property type="entry name" value="Formamidase"/>
    <property type="match status" value="1"/>
</dbReference>
<dbReference type="PANTHER" id="PTHR43674:SF15">
    <property type="entry name" value="FORMAMIDASE"/>
    <property type="match status" value="1"/>
</dbReference>
<gene>
    <name evidence="2 4" type="primary">amiF</name>
    <name evidence="4" type="ORF">AM629_13930</name>
</gene>
<accession>A0ABR5KAI4</accession>
<comment type="catalytic activity">
    <reaction evidence="2">
        <text>formamide + H2O = formate + NH4(+)</text>
        <dbReference type="Rhea" id="RHEA:21948"/>
        <dbReference type="ChEBI" id="CHEBI:15377"/>
        <dbReference type="ChEBI" id="CHEBI:15740"/>
        <dbReference type="ChEBI" id="CHEBI:16397"/>
        <dbReference type="ChEBI" id="CHEBI:28938"/>
        <dbReference type="EC" id="3.5.1.49"/>
    </reaction>
</comment>
<dbReference type="EMBL" id="LJCS01000040">
    <property type="protein sequence ID" value="KOY61430.1"/>
    <property type="molecule type" value="Genomic_DNA"/>
</dbReference>
<dbReference type="InterPro" id="IPR036526">
    <property type="entry name" value="C-N_Hydrolase_sf"/>
</dbReference>
<feature type="active site" description="Proton acceptor" evidence="2">
    <location>
        <position position="60"/>
    </location>
</feature>
<dbReference type="PANTHER" id="PTHR43674">
    <property type="entry name" value="NITRILASE C965.09-RELATED"/>
    <property type="match status" value="1"/>
</dbReference>
<dbReference type="PROSITE" id="PS50263">
    <property type="entry name" value="CN_HYDROLASE"/>
    <property type="match status" value="1"/>
</dbReference>
<sequence>MGSTGSVSAWDEALLIAAIQYPVPIIKGPEDIQVQVKQICKTIDSTKVGYPDLDIIVFPEYSTQGLNTKIWTYDEMLLLLDGPEVDCFRSACIHNDIWGVFSVMERNEDPLLSPYNTAIIINNKGEIVLHYRKLQPWVPIEPWMPGNMGMPVCEGPKGSKLAVCICHDGMFPELAREAAYKGCNVFIRISGYSTQVNDQWIWTNRTNAWQNLMYTVSVNLAGYDEVFYYFGEGTICNYDGNVIQQGQRNPWEIVTAELFPRLVDKARENWALENSIFNLGCRGYVGKPGGERANYLTWVRDLANGEYKLPWEENIRIRDGWKYYPEGVKLGPLPKIGK</sequence>
<feature type="active site" description="Proton donor" evidence="2">
    <location>
        <position position="133"/>
    </location>
</feature>
<comment type="function">
    <text evidence="2">Is an aliphatic amidase with a restricted substrate specificity, as it only hydrolyzes formamide.</text>
</comment>
<evidence type="ECO:0000256" key="2">
    <source>
        <dbReference type="HAMAP-Rule" id="MF_01243"/>
    </source>
</evidence>
<evidence type="ECO:0000313" key="4">
    <source>
        <dbReference type="EMBL" id="KOY61430.1"/>
    </source>
</evidence>
<dbReference type="EC" id="3.5.1.49" evidence="2"/>
<feature type="domain" description="CN hydrolase" evidence="3">
    <location>
        <begin position="14"/>
        <end position="260"/>
    </location>
</feature>
<evidence type="ECO:0000259" key="3">
    <source>
        <dbReference type="PROSITE" id="PS50263"/>
    </source>
</evidence>
<dbReference type="Pfam" id="PF00795">
    <property type="entry name" value="CN_hydrolase"/>
    <property type="match status" value="1"/>
</dbReference>
<feature type="active site" description="Nucleophile" evidence="2">
    <location>
        <position position="166"/>
    </location>
</feature>
<dbReference type="InterPro" id="IPR003010">
    <property type="entry name" value="C-N_Hydrolase"/>
</dbReference>
<proteinExistence type="inferred from homology"/>
<dbReference type="InterPro" id="IPR022843">
    <property type="entry name" value="Formamidase"/>
</dbReference>
<comment type="similarity">
    <text evidence="2">Belongs to the carbon-nitrogen hydrolase superfamily. Aliphatic amidase family.</text>
</comment>
<evidence type="ECO:0000313" key="5">
    <source>
        <dbReference type="Proteomes" id="UP000037727"/>
    </source>
</evidence>
<reference evidence="4 5" key="1">
    <citation type="submission" date="2015-09" db="EMBL/GenBank/DDBJ databases">
        <title>Draft genome sequence and assembly of Photorhabdus sp. VMG, a bacterial symbiont associated with Heterorhabditis zealandica.</title>
        <authorList>
            <person name="Naidoo S."/>
            <person name="Featherston J."/>
            <person name="Mothupi B."/>
            <person name="Gray V.M."/>
        </authorList>
    </citation>
    <scope>NUCLEOTIDE SEQUENCE [LARGE SCALE GENOMIC DNA]</scope>
    <source>
        <strain evidence="4 5">VMG</strain>
    </source>
</reference>
<organism evidence="4 5">
    <name type="scientific">Photorhabdus heterorhabditis</name>
    <dbReference type="NCBI Taxonomy" id="880156"/>
    <lineage>
        <taxon>Bacteria</taxon>
        <taxon>Pseudomonadati</taxon>
        <taxon>Pseudomonadota</taxon>
        <taxon>Gammaproteobacteria</taxon>
        <taxon>Enterobacterales</taxon>
        <taxon>Morganellaceae</taxon>
        <taxon>Photorhabdus</taxon>
    </lineage>
</organism>
<dbReference type="CDD" id="cd07565">
    <property type="entry name" value="aliphatic_amidase"/>
    <property type="match status" value="1"/>
</dbReference>
<comment type="caution">
    <text evidence="4">The sequence shown here is derived from an EMBL/GenBank/DDBJ whole genome shotgun (WGS) entry which is preliminary data.</text>
</comment>
<dbReference type="Proteomes" id="UP000037727">
    <property type="component" value="Unassembled WGS sequence"/>
</dbReference>
<dbReference type="NCBIfam" id="NF009803">
    <property type="entry name" value="PRK13287.1"/>
    <property type="match status" value="1"/>
</dbReference>
<dbReference type="SUPFAM" id="SSF56317">
    <property type="entry name" value="Carbon-nitrogen hydrolase"/>
    <property type="match status" value="1"/>
</dbReference>
<evidence type="ECO:0000256" key="1">
    <source>
        <dbReference type="ARBA" id="ARBA00022801"/>
    </source>
</evidence>
<keyword evidence="1 2" id="KW-0378">Hydrolase</keyword>
<protein>
    <recommendedName>
        <fullName evidence="2">Formamidase</fullName>
        <ecNumber evidence="2">3.5.1.49</ecNumber>
    </recommendedName>
    <alternativeName>
        <fullName evidence="2">Formamide amidohydrolase</fullName>
    </alternativeName>
</protein>